<dbReference type="OrthoDB" id="1728874at2759"/>
<reference evidence="2" key="1">
    <citation type="journal article" date="2023" name="Commun. Biol.">
        <title>Genome analysis of Parmales, the sister group of diatoms, reveals the evolutionary specialization of diatoms from phago-mixotrophs to photoautotrophs.</title>
        <authorList>
            <person name="Ban H."/>
            <person name="Sato S."/>
            <person name="Yoshikawa S."/>
            <person name="Yamada K."/>
            <person name="Nakamura Y."/>
            <person name="Ichinomiya M."/>
            <person name="Sato N."/>
            <person name="Blanc-Mathieu R."/>
            <person name="Endo H."/>
            <person name="Kuwata A."/>
            <person name="Ogata H."/>
        </authorList>
    </citation>
    <scope>NUCLEOTIDE SEQUENCE [LARGE SCALE GENOMIC DNA]</scope>
    <source>
        <strain evidence="2">NIES 3700</strain>
    </source>
</reference>
<organism evidence="1 2">
    <name type="scientific">Triparma laevis f. longispina</name>
    <dbReference type="NCBI Taxonomy" id="1714387"/>
    <lineage>
        <taxon>Eukaryota</taxon>
        <taxon>Sar</taxon>
        <taxon>Stramenopiles</taxon>
        <taxon>Ochrophyta</taxon>
        <taxon>Bolidophyceae</taxon>
        <taxon>Parmales</taxon>
        <taxon>Triparmaceae</taxon>
        <taxon>Triparma</taxon>
    </lineage>
</organism>
<evidence type="ECO:0000313" key="2">
    <source>
        <dbReference type="Proteomes" id="UP001165122"/>
    </source>
</evidence>
<proteinExistence type="predicted"/>
<name>A0A9W7E350_9STRA</name>
<evidence type="ECO:0000313" key="1">
    <source>
        <dbReference type="EMBL" id="GMH64083.1"/>
    </source>
</evidence>
<keyword evidence="2" id="KW-1185">Reference proteome</keyword>
<dbReference type="EMBL" id="BRXW01000539">
    <property type="protein sequence ID" value="GMH64083.1"/>
    <property type="molecule type" value="Genomic_DNA"/>
</dbReference>
<accession>A0A9W7E350</accession>
<protein>
    <submittedName>
        <fullName evidence="1">Uncharacterized protein</fullName>
    </submittedName>
</protein>
<sequence>MTLNNPETVGESWGSRDSNLLRSQLEPWNTTGLRRRLVQDFGGDLLDLDVEREGVMNELLRKYEREGERRVLKFSGARVSRSVCDELLGLLREWKEGFKNGNDERVAVDAENYMILTKVENVSSRNKSSAVKKIRKYQLLWNAAEKAINYHDPDFGFTAVAVTHNFKGSPHIDRQNSGAFYGLSLGEFTGGSIHVELSPRIVGEVETRERWGKVDGRWPHWVGGFEGERFSLIFYRTEGRGEECGGSVYGMPVGEVEL</sequence>
<dbReference type="Proteomes" id="UP001165122">
    <property type="component" value="Unassembled WGS sequence"/>
</dbReference>
<gene>
    <name evidence="1" type="ORF">TrLO_g12128</name>
</gene>
<dbReference type="AlphaFoldDB" id="A0A9W7E350"/>
<comment type="caution">
    <text evidence="1">The sequence shown here is derived from an EMBL/GenBank/DDBJ whole genome shotgun (WGS) entry which is preliminary data.</text>
</comment>